<evidence type="ECO:0000313" key="1">
    <source>
        <dbReference type="EMBL" id="GAA3508670.1"/>
    </source>
</evidence>
<proteinExistence type="predicted"/>
<keyword evidence="2" id="KW-1185">Reference proteome</keyword>
<dbReference type="EMBL" id="BAABCW010000007">
    <property type="protein sequence ID" value="GAA3508670.1"/>
    <property type="molecule type" value="Genomic_DNA"/>
</dbReference>
<dbReference type="Gene3D" id="3.30.1660.10">
    <property type="entry name" value="Flavin-binding protein dodecin"/>
    <property type="match status" value="1"/>
</dbReference>
<gene>
    <name evidence="1" type="ORF">GCM10022393_20300</name>
</gene>
<sequence>MAIVKVIEVIASSEKGWEDATRNGIKQAGKTVKNILSAWVSDQKVIVKDNEVTEFRVNLKISFEIK</sequence>
<organism evidence="1 2">
    <name type="scientific">Aquimarina addita</name>
    <dbReference type="NCBI Taxonomy" id="870485"/>
    <lineage>
        <taxon>Bacteria</taxon>
        <taxon>Pseudomonadati</taxon>
        <taxon>Bacteroidota</taxon>
        <taxon>Flavobacteriia</taxon>
        <taxon>Flavobacteriales</taxon>
        <taxon>Flavobacteriaceae</taxon>
        <taxon>Aquimarina</taxon>
    </lineage>
</organism>
<dbReference type="RefSeq" id="WP_344927062.1">
    <property type="nucleotide sequence ID" value="NZ_BAABCW010000007.1"/>
</dbReference>
<protein>
    <recommendedName>
        <fullName evidence="3">Dodecin domain-containing protein</fullName>
    </recommendedName>
</protein>
<dbReference type="InterPro" id="IPR025543">
    <property type="entry name" value="Dodecin-like"/>
</dbReference>
<evidence type="ECO:0008006" key="3">
    <source>
        <dbReference type="Google" id="ProtNLM"/>
    </source>
</evidence>
<dbReference type="Proteomes" id="UP001500459">
    <property type="component" value="Unassembled WGS sequence"/>
</dbReference>
<accession>A0ABP6ULN3</accession>
<dbReference type="Pfam" id="PF07311">
    <property type="entry name" value="Dodecin"/>
    <property type="match status" value="1"/>
</dbReference>
<dbReference type="InterPro" id="IPR009923">
    <property type="entry name" value="Dodecin"/>
</dbReference>
<dbReference type="InterPro" id="IPR036694">
    <property type="entry name" value="Dodecin-like_sf"/>
</dbReference>
<dbReference type="SUPFAM" id="SSF89807">
    <property type="entry name" value="Dodecin-like"/>
    <property type="match status" value="1"/>
</dbReference>
<name>A0ABP6ULN3_9FLAO</name>
<dbReference type="PANTHER" id="PTHR39324">
    <property type="entry name" value="CALCIUM DODECIN"/>
    <property type="match status" value="1"/>
</dbReference>
<reference evidence="2" key="1">
    <citation type="journal article" date="2019" name="Int. J. Syst. Evol. Microbiol.">
        <title>The Global Catalogue of Microorganisms (GCM) 10K type strain sequencing project: providing services to taxonomists for standard genome sequencing and annotation.</title>
        <authorList>
            <consortium name="The Broad Institute Genomics Platform"/>
            <consortium name="The Broad Institute Genome Sequencing Center for Infectious Disease"/>
            <person name="Wu L."/>
            <person name="Ma J."/>
        </authorList>
    </citation>
    <scope>NUCLEOTIDE SEQUENCE [LARGE SCALE GENOMIC DNA]</scope>
    <source>
        <strain evidence="2">JCM 17106</strain>
    </source>
</reference>
<comment type="caution">
    <text evidence="1">The sequence shown here is derived from an EMBL/GenBank/DDBJ whole genome shotgun (WGS) entry which is preliminary data.</text>
</comment>
<dbReference type="PANTHER" id="PTHR39324:SF1">
    <property type="entry name" value="CALCIUM DODECIN"/>
    <property type="match status" value="1"/>
</dbReference>
<evidence type="ECO:0000313" key="2">
    <source>
        <dbReference type="Proteomes" id="UP001500459"/>
    </source>
</evidence>